<dbReference type="EMBL" id="AP021906">
    <property type="protein sequence ID" value="BBP92257.1"/>
    <property type="molecule type" value="Genomic_DNA"/>
</dbReference>
<proteinExistence type="predicted"/>
<evidence type="ECO:0000256" key="1">
    <source>
        <dbReference type="SAM" id="Phobius"/>
    </source>
</evidence>
<sequence>MGFWLLTAFVVGNMVGSGIFMLPSTLAQHASPLGVTMAWLVTGGGVLMIALVFGHLSIHKPQLTAGPQKVMQGRFLKIRKKGKRPVLQWFGDWVGGKLD</sequence>
<evidence type="ECO:0000313" key="2">
    <source>
        <dbReference type="EMBL" id="BBP92257.1"/>
    </source>
</evidence>
<name>A0A5S9MFJ8_BACIA</name>
<keyword evidence="1" id="KW-1133">Transmembrane helix</keyword>
<keyword evidence="1" id="KW-0472">Membrane</keyword>
<gene>
    <name evidence="2" type="ORF">BsIDN1_58750</name>
</gene>
<dbReference type="Proteomes" id="UP000464658">
    <property type="component" value="Chromosome"/>
</dbReference>
<evidence type="ECO:0000313" key="3">
    <source>
        <dbReference type="Proteomes" id="UP000464658"/>
    </source>
</evidence>
<accession>A0A5S9MFJ8</accession>
<reference evidence="2 3" key="1">
    <citation type="submission" date="2019-12" db="EMBL/GenBank/DDBJ databases">
        <title>Full genome sequence of a Bacillus safensis strain isolated from commercially available natto in Indonesia.</title>
        <authorList>
            <person name="Yoshida M."/>
            <person name="Uomi M."/>
            <person name="Waturangi D."/>
            <person name="Ekaputri J.J."/>
            <person name="Setiamarga D.H.E."/>
        </authorList>
    </citation>
    <scope>NUCLEOTIDE SEQUENCE [LARGE SCALE GENOMIC DNA]</scope>
    <source>
        <strain evidence="2 3">IDN1</strain>
    </source>
</reference>
<dbReference type="AlphaFoldDB" id="A0A5S9MFJ8"/>
<organism evidence="2 3">
    <name type="scientific">Bacillus safensis</name>
    <dbReference type="NCBI Taxonomy" id="561879"/>
    <lineage>
        <taxon>Bacteria</taxon>
        <taxon>Bacillati</taxon>
        <taxon>Bacillota</taxon>
        <taxon>Bacilli</taxon>
        <taxon>Bacillales</taxon>
        <taxon>Bacillaceae</taxon>
        <taxon>Bacillus</taxon>
    </lineage>
</organism>
<feature type="transmembrane region" description="Helical" evidence="1">
    <location>
        <begin position="37"/>
        <end position="58"/>
    </location>
</feature>
<dbReference type="Gene3D" id="1.20.1740.10">
    <property type="entry name" value="Amino acid/polyamine transporter I"/>
    <property type="match status" value="1"/>
</dbReference>
<protein>
    <recommendedName>
        <fullName evidence="4">Amino acid permease/ SLC12A domain-containing protein</fullName>
    </recommendedName>
</protein>
<evidence type="ECO:0008006" key="4">
    <source>
        <dbReference type="Google" id="ProtNLM"/>
    </source>
</evidence>
<keyword evidence="1" id="KW-0812">Transmembrane</keyword>